<reference evidence="11" key="1">
    <citation type="journal article" date="2011" name="BMC Genomics">
        <title>Characterization of the sesame (Sesamum indicum L.) global transcriptome using Illumina paired-end sequencing and development of EST-SSR markers.</title>
        <authorList>
            <person name="Wei W."/>
            <person name="Qi X."/>
            <person name="Wang L."/>
            <person name="Zhang Y."/>
            <person name="Hua W."/>
            <person name="Li D."/>
            <person name="Lv H."/>
            <person name="Zhang X."/>
        </authorList>
    </citation>
    <scope>NUCLEOTIDE SEQUENCE</scope>
</reference>
<comment type="subcellular location">
    <subcellularLocation>
        <location evidence="1 8">Cell membrane</location>
        <topology evidence="1 8">Multi-pass membrane protein</topology>
    </subcellularLocation>
</comment>
<keyword evidence="4 8" id="KW-1003">Cell membrane</keyword>
<keyword evidence="6 8" id="KW-1133">Transmembrane helix</keyword>
<dbReference type="RefSeq" id="XP_011090846.1">
    <property type="nucleotide sequence ID" value="XM_011092544.2"/>
</dbReference>
<dbReference type="GeneID" id="105171427"/>
<keyword evidence="7 8" id="KW-0472">Membrane</keyword>
<keyword evidence="10" id="KW-1185">Reference proteome</keyword>
<dbReference type="NCBIfam" id="TIGR01569">
    <property type="entry name" value="A_tha_TIGR01569"/>
    <property type="match status" value="1"/>
</dbReference>
<accession>A0A6I9U098</accession>
<comment type="similarity">
    <text evidence="2 8">Belongs to the Casparian strip membrane proteins (CASP) family.</text>
</comment>
<evidence type="ECO:0000256" key="4">
    <source>
        <dbReference type="ARBA" id="ARBA00022475"/>
    </source>
</evidence>
<dbReference type="PANTHER" id="PTHR36488:SF8">
    <property type="entry name" value="CASP-LIKE PROTEIN 1U1"/>
    <property type="match status" value="1"/>
</dbReference>
<feature type="transmembrane region" description="Helical" evidence="8">
    <location>
        <begin position="213"/>
        <end position="235"/>
    </location>
</feature>
<dbReference type="KEGG" id="sind:105171427"/>
<organism evidence="10 11">
    <name type="scientific">Sesamum indicum</name>
    <name type="common">Oriental sesame</name>
    <name type="synonym">Sesamum orientale</name>
    <dbReference type="NCBI Taxonomy" id="4182"/>
    <lineage>
        <taxon>Eukaryota</taxon>
        <taxon>Viridiplantae</taxon>
        <taxon>Streptophyta</taxon>
        <taxon>Embryophyta</taxon>
        <taxon>Tracheophyta</taxon>
        <taxon>Spermatophyta</taxon>
        <taxon>Magnoliopsida</taxon>
        <taxon>eudicotyledons</taxon>
        <taxon>Gunneridae</taxon>
        <taxon>Pentapetalae</taxon>
        <taxon>asterids</taxon>
        <taxon>lamiids</taxon>
        <taxon>Lamiales</taxon>
        <taxon>Pedaliaceae</taxon>
        <taxon>Sesamum</taxon>
    </lineage>
</organism>
<reference evidence="11" key="2">
    <citation type="submission" date="2025-08" db="UniProtKB">
        <authorList>
            <consortium name="RefSeq"/>
        </authorList>
    </citation>
    <scope>IDENTIFICATION</scope>
</reference>
<proteinExistence type="inferred from homology"/>
<evidence type="ECO:0000313" key="10">
    <source>
        <dbReference type="Proteomes" id="UP000504604"/>
    </source>
</evidence>
<feature type="transmembrane region" description="Helical" evidence="8">
    <location>
        <begin position="78"/>
        <end position="97"/>
    </location>
</feature>
<dbReference type="OrthoDB" id="913854at2759"/>
<evidence type="ECO:0000313" key="11">
    <source>
        <dbReference type="RefSeq" id="XP_011090846.1"/>
    </source>
</evidence>
<dbReference type="InParanoid" id="A0A6I9U098"/>
<protein>
    <recommendedName>
        <fullName evidence="8">CASP-like protein</fullName>
    </recommendedName>
</protein>
<evidence type="ECO:0000256" key="2">
    <source>
        <dbReference type="ARBA" id="ARBA00007651"/>
    </source>
</evidence>
<name>A0A6I9U098_SESIN</name>
<evidence type="ECO:0000256" key="5">
    <source>
        <dbReference type="ARBA" id="ARBA00022692"/>
    </source>
</evidence>
<dbReference type="InterPro" id="IPR006459">
    <property type="entry name" value="CASP/CASPL"/>
</dbReference>
<evidence type="ECO:0000259" key="9">
    <source>
        <dbReference type="Pfam" id="PF04535"/>
    </source>
</evidence>
<feature type="transmembrane region" description="Helical" evidence="8">
    <location>
        <begin position="125"/>
        <end position="152"/>
    </location>
</feature>
<evidence type="ECO:0000256" key="7">
    <source>
        <dbReference type="ARBA" id="ARBA00023136"/>
    </source>
</evidence>
<feature type="transmembrane region" description="Helical" evidence="8">
    <location>
        <begin position="164"/>
        <end position="190"/>
    </location>
</feature>
<evidence type="ECO:0000256" key="3">
    <source>
        <dbReference type="ARBA" id="ARBA00011489"/>
    </source>
</evidence>
<evidence type="ECO:0000256" key="8">
    <source>
        <dbReference type="RuleBase" id="RU361233"/>
    </source>
</evidence>
<dbReference type="GO" id="GO:0005886">
    <property type="term" value="C:plasma membrane"/>
    <property type="evidence" value="ECO:0007669"/>
    <property type="project" value="UniProtKB-SubCell"/>
</dbReference>
<evidence type="ECO:0000256" key="1">
    <source>
        <dbReference type="ARBA" id="ARBA00004651"/>
    </source>
</evidence>
<dbReference type="InterPro" id="IPR006702">
    <property type="entry name" value="CASP_dom"/>
</dbReference>
<comment type="subunit">
    <text evidence="3 8">Homodimer and heterodimers.</text>
</comment>
<dbReference type="AlphaFoldDB" id="A0A6I9U098"/>
<dbReference type="PANTHER" id="PTHR36488">
    <property type="entry name" value="CASP-LIKE PROTEIN 1U1"/>
    <property type="match status" value="1"/>
</dbReference>
<gene>
    <name evidence="11" type="primary">LOC105171427</name>
</gene>
<dbReference type="FunCoup" id="A0A6I9U098">
    <property type="interactions" value="376"/>
</dbReference>
<dbReference type="Proteomes" id="UP000504604">
    <property type="component" value="Linkage group LG10"/>
</dbReference>
<feature type="domain" description="Casparian strip membrane protein" evidence="9">
    <location>
        <begin position="71"/>
        <end position="224"/>
    </location>
</feature>
<evidence type="ECO:0000256" key="6">
    <source>
        <dbReference type="ARBA" id="ARBA00022989"/>
    </source>
</evidence>
<dbReference type="Pfam" id="PF04535">
    <property type="entry name" value="CASP_dom"/>
    <property type="match status" value="1"/>
</dbReference>
<keyword evidence="5 8" id="KW-0812">Transmembrane</keyword>
<dbReference type="InterPro" id="IPR044173">
    <property type="entry name" value="CASPL"/>
</dbReference>
<sequence>MCIYTYLLIYIHAATSSPYHTKKSSSHFHISLSLSHTHTHTLEMESQYKVNSNGGIESGSTNTTTRVANKRNLRGWDLVLRFLALSLSLAAAVVLGVDKESTTVAMTLVPTLPAVNVPVTAKWHYLSAFVFFVVANAIACAHAAISLLLALANKGGNKGISLMIVLFDLVMVALLFSSFGAALAIGLMGYEGNSHVQWKKVCNVFDKFCNQAAAAFGLSGAATVAFFLLVVLATFNHHKKH</sequence>